<comment type="caution">
    <text evidence="4">The sequence shown here is derived from an EMBL/GenBank/DDBJ whole genome shotgun (WGS) entry which is preliminary data.</text>
</comment>
<evidence type="ECO:0000256" key="1">
    <source>
        <dbReference type="ARBA" id="ARBA00006484"/>
    </source>
</evidence>
<dbReference type="Proteomes" id="UP001265746">
    <property type="component" value="Unassembled WGS sequence"/>
</dbReference>
<keyword evidence="3" id="KW-0560">Oxidoreductase</keyword>
<proteinExistence type="inferred from homology"/>
<organism evidence="4 5">
    <name type="scientific">Phomopsis amygdali</name>
    <name type="common">Fusicoccum amygdali</name>
    <dbReference type="NCBI Taxonomy" id="1214568"/>
    <lineage>
        <taxon>Eukaryota</taxon>
        <taxon>Fungi</taxon>
        <taxon>Dikarya</taxon>
        <taxon>Ascomycota</taxon>
        <taxon>Pezizomycotina</taxon>
        <taxon>Sordariomycetes</taxon>
        <taxon>Sordariomycetidae</taxon>
        <taxon>Diaporthales</taxon>
        <taxon>Diaporthaceae</taxon>
        <taxon>Diaporthe</taxon>
    </lineage>
</organism>
<reference evidence="4" key="1">
    <citation type="submission" date="2023-06" db="EMBL/GenBank/DDBJ databases">
        <authorList>
            <person name="Noh H."/>
        </authorList>
    </citation>
    <scope>NUCLEOTIDE SEQUENCE</scope>
    <source>
        <strain evidence="4">DUCC20226</strain>
    </source>
</reference>
<evidence type="ECO:0000256" key="3">
    <source>
        <dbReference type="ARBA" id="ARBA00023002"/>
    </source>
</evidence>
<evidence type="ECO:0000313" key="4">
    <source>
        <dbReference type="EMBL" id="KAK2610917.1"/>
    </source>
</evidence>
<dbReference type="GO" id="GO:0016491">
    <property type="term" value="F:oxidoreductase activity"/>
    <property type="evidence" value="ECO:0007669"/>
    <property type="project" value="UniProtKB-KW"/>
</dbReference>
<dbReference type="InterPro" id="IPR002347">
    <property type="entry name" value="SDR_fam"/>
</dbReference>
<keyword evidence="2" id="KW-0521">NADP</keyword>
<comment type="similarity">
    <text evidence="1">Belongs to the short-chain dehydrogenases/reductases (SDR) family.</text>
</comment>
<name>A0AAD9SN65_PHOAM</name>
<keyword evidence="5" id="KW-1185">Reference proteome</keyword>
<gene>
    <name evidence="4" type="ORF">N8I77_004306</name>
</gene>
<evidence type="ECO:0008006" key="6">
    <source>
        <dbReference type="Google" id="ProtNLM"/>
    </source>
</evidence>
<dbReference type="InterPro" id="IPR036291">
    <property type="entry name" value="NAD(P)-bd_dom_sf"/>
</dbReference>
<dbReference type="PRINTS" id="PR00081">
    <property type="entry name" value="GDHRDH"/>
</dbReference>
<dbReference type="Gene3D" id="3.40.50.720">
    <property type="entry name" value="NAD(P)-binding Rossmann-like Domain"/>
    <property type="match status" value="1"/>
</dbReference>
<dbReference type="PANTHER" id="PTHR24320:SF236">
    <property type="entry name" value="SHORT-CHAIN DEHYDROGENASE-RELATED"/>
    <property type="match status" value="1"/>
</dbReference>
<accession>A0AAD9SN65</accession>
<dbReference type="Pfam" id="PF00106">
    <property type="entry name" value="adh_short"/>
    <property type="match status" value="1"/>
</dbReference>
<dbReference type="EMBL" id="JAUJFL010000002">
    <property type="protein sequence ID" value="KAK2610917.1"/>
    <property type="molecule type" value="Genomic_DNA"/>
</dbReference>
<evidence type="ECO:0000256" key="2">
    <source>
        <dbReference type="ARBA" id="ARBA00022857"/>
    </source>
</evidence>
<sequence length="334" mass="36689">MFGSFNSLKNAWAQVFPQAPDFTESSIPDLLGKVYIVTGANSGLGKELSGILYSKNAKVYVAARSEAKAQAAIEFIKAAHPHSKGDLVYLQIDLADLSAIKSSVNAFLSQEARLDVLFNNAGVLAPHDAPKTAQGYELNLGTNTIGTFLLTKLLLPTLLNTAKSSPKDSVRVIWVSSIAVNFSEQGGLDMENLDYHEDKSAVTKYAVSKVGNFLHSVELARRHGANADGVVSVALNPGNLDTELGRDRSWLETKILRTFVLYPPVFGAYTELFAGLSDQITAEMVRDNNWIGPWGRFCRIREDIDQAARPRSEGGHGLAERFWRWTEEQVKPYV</sequence>
<evidence type="ECO:0000313" key="5">
    <source>
        <dbReference type="Proteomes" id="UP001265746"/>
    </source>
</evidence>
<dbReference type="SMR" id="A0AAD9SN65"/>
<dbReference type="PANTHER" id="PTHR24320">
    <property type="entry name" value="RETINOL DEHYDROGENASE"/>
    <property type="match status" value="1"/>
</dbReference>
<dbReference type="SUPFAM" id="SSF51735">
    <property type="entry name" value="NAD(P)-binding Rossmann-fold domains"/>
    <property type="match status" value="1"/>
</dbReference>
<protein>
    <recommendedName>
        <fullName evidence="6">Short-chain dehydrogenase</fullName>
    </recommendedName>
</protein>
<dbReference type="AlphaFoldDB" id="A0AAD9SN65"/>